<name>A0A370L2Q6_9HYPH</name>
<organism evidence="1 2">
    <name type="scientific">Bosea caraganae</name>
    <dbReference type="NCBI Taxonomy" id="2763117"/>
    <lineage>
        <taxon>Bacteria</taxon>
        <taxon>Pseudomonadati</taxon>
        <taxon>Pseudomonadota</taxon>
        <taxon>Alphaproteobacteria</taxon>
        <taxon>Hyphomicrobiales</taxon>
        <taxon>Boseaceae</taxon>
        <taxon>Bosea</taxon>
    </lineage>
</organism>
<dbReference type="AlphaFoldDB" id="A0A370L2Q6"/>
<accession>A0A370L2Q6</accession>
<comment type="caution">
    <text evidence="1">The sequence shown here is derived from an EMBL/GenBank/DDBJ whole genome shotgun (WGS) entry which is preliminary data.</text>
</comment>
<keyword evidence="2" id="KW-1185">Reference proteome</keyword>
<gene>
    <name evidence="1" type="ORF">DWE98_18865</name>
</gene>
<sequence>MDRRQFLMGLVGVSAAVAATVTVNETAQAFELPDLKGALPDTAAVAGTDAEYSFLIGRMTHRRRAGGWWRHRVAAARRWGRRGRPGRR</sequence>
<proteinExistence type="predicted"/>
<dbReference type="InterPro" id="IPR006311">
    <property type="entry name" value="TAT_signal"/>
</dbReference>
<evidence type="ECO:0000313" key="1">
    <source>
        <dbReference type="EMBL" id="RDJ22504.1"/>
    </source>
</evidence>
<dbReference type="RefSeq" id="WP_114830833.1">
    <property type="nucleotide sequence ID" value="NZ_QQTO01000005.1"/>
</dbReference>
<dbReference type="EMBL" id="QQTP01000010">
    <property type="protein sequence ID" value="RDJ22504.1"/>
    <property type="molecule type" value="Genomic_DNA"/>
</dbReference>
<dbReference type="PROSITE" id="PS51318">
    <property type="entry name" value="TAT"/>
    <property type="match status" value="1"/>
</dbReference>
<dbReference type="Proteomes" id="UP000255207">
    <property type="component" value="Unassembled WGS sequence"/>
</dbReference>
<evidence type="ECO:0000313" key="2">
    <source>
        <dbReference type="Proteomes" id="UP000255207"/>
    </source>
</evidence>
<reference evidence="2" key="1">
    <citation type="submission" date="2018-07" db="EMBL/GenBank/DDBJ databases">
        <authorList>
            <person name="Safronova V.I."/>
            <person name="Chirak E.R."/>
            <person name="Sazanova A.L."/>
        </authorList>
    </citation>
    <scope>NUCLEOTIDE SEQUENCE [LARGE SCALE GENOMIC DNA]</scope>
    <source>
        <strain evidence="2">RCAM04685</strain>
    </source>
</reference>
<protein>
    <submittedName>
        <fullName evidence="1">Uncharacterized protein</fullName>
    </submittedName>
</protein>